<name>A0A401GVB7_9APHY</name>
<proteinExistence type="predicted"/>
<reference evidence="1 2" key="1">
    <citation type="journal article" date="2018" name="Sci. Rep.">
        <title>Genome sequence of the cauliflower mushroom Sparassis crispa (Hanabiratake) and its association with beneficial usage.</title>
        <authorList>
            <person name="Kiyama R."/>
            <person name="Furutani Y."/>
            <person name="Kawaguchi K."/>
            <person name="Nakanishi T."/>
        </authorList>
    </citation>
    <scope>NUCLEOTIDE SEQUENCE [LARGE SCALE GENOMIC DNA]</scope>
</reference>
<dbReference type="GeneID" id="38783082"/>
<sequence length="219" mass="24326">MGHKYSIRSICDFVLTRLKAALLTRFADYDTFAFNRRTSLAMKEEYVIILANLVQLTGEKIFLPLPLYGYAQLPPDMLFAGIPRADGTQEQLSAAYLLQCLTVKDGLLRCTTLSWMASLAPHPDCTSGGSNTLSAADTGTDAERESCTAILREMPFIILACNLSTYLWVLEPLVAMCRLDAGLCMKCRHMVGESDFAVRRTVWLQLPEIMGVEVAGWET</sequence>
<organism evidence="1 2">
    <name type="scientific">Sparassis crispa</name>
    <dbReference type="NCBI Taxonomy" id="139825"/>
    <lineage>
        <taxon>Eukaryota</taxon>
        <taxon>Fungi</taxon>
        <taxon>Dikarya</taxon>
        <taxon>Basidiomycota</taxon>
        <taxon>Agaricomycotina</taxon>
        <taxon>Agaricomycetes</taxon>
        <taxon>Polyporales</taxon>
        <taxon>Sparassidaceae</taxon>
        <taxon>Sparassis</taxon>
    </lineage>
</organism>
<accession>A0A401GVB7</accession>
<evidence type="ECO:0000313" key="2">
    <source>
        <dbReference type="Proteomes" id="UP000287166"/>
    </source>
</evidence>
<dbReference type="AlphaFoldDB" id="A0A401GVB7"/>
<dbReference type="RefSeq" id="XP_027617078.1">
    <property type="nucleotide sequence ID" value="XM_027761277.1"/>
</dbReference>
<keyword evidence="2" id="KW-1185">Reference proteome</keyword>
<dbReference type="InParanoid" id="A0A401GVB7"/>
<gene>
    <name evidence="1" type="ORF">SCP_0900420</name>
</gene>
<protein>
    <submittedName>
        <fullName evidence="1">Uncharacterized protein</fullName>
    </submittedName>
</protein>
<comment type="caution">
    <text evidence="1">The sequence shown here is derived from an EMBL/GenBank/DDBJ whole genome shotgun (WGS) entry which is preliminary data.</text>
</comment>
<dbReference type="EMBL" id="BFAD01000009">
    <property type="protein sequence ID" value="GBE86165.1"/>
    <property type="molecule type" value="Genomic_DNA"/>
</dbReference>
<evidence type="ECO:0000313" key="1">
    <source>
        <dbReference type="EMBL" id="GBE86165.1"/>
    </source>
</evidence>
<dbReference type="Proteomes" id="UP000287166">
    <property type="component" value="Unassembled WGS sequence"/>
</dbReference>